<feature type="domain" description="PET hydrolase/cutinase-like" evidence="1">
    <location>
        <begin position="155"/>
        <end position="237"/>
    </location>
</feature>
<sequence length="319" mass="33109">MLPHPRLALATPRRTGCPAGAVVRLIVRVRRWAGVIARRYGSAVSRTSTFTRPPALRNAKDALEQLSRPGPNEVLRGDLGLVGIPGVVFAPAEGLGLPAVAFGHDWMQPVSRYADLLRHLASWGIVAAAPGSQGSPLPSVARFSADLRTTLDVCAGVRLGDGRISVDSRRTALAGHGIGAGAALLAAAGHPKVAAVVAIAAAQTRPSPVEAAKAVSVPSLHVIAGKDTVAPISGHAEQIAAACAGPTWVRRLPKAGHTDFLEGLHWSDLVLSGGPNAKTRRITRALVTAFLLKELCGEDRVDDLVDGKVPGTVLETPEA</sequence>
<dbReference type="PANTHER" id="PTHR33428">
    <property type="entry name" value="CHLOROPHYLLASE-2, CHLOROPLASTIC"/>
    <property type="match status" value="1"/>
</dbReference>
<dbReference type="InterPro" id="IPR029058">
    <property type="entry name" value="AB_hydrolase_fold"/>
</dbReference>
<dbReference type="SUPFAM" id="SSF53474">
    <property type="entry name" value="alpha/beta-Hydrolases"/>
    <property type="match status" value="1"/>
</dbReference>
<dbReference type="Proteomes" id="UP001143463">
    <property type="component" value="Unassembled WGS sequence"/>
</dbReference>
<reference evidence="2" key="2">
    <citation type="submission" date="2023-01" db="EMBL/GenBank/DDBJ databases">
        <authorList>
            <person name="Sun Q."/>
            <person name="Evtushenko L."/>
        </authorList>
    </citation>
    <scope>NUCLEOTIDE SEQUENCE</scope>
    <source>
        <strain evidence="2">VKM Ac-1069</strain>
    </source>
</reference>
<keyword evidence="3" id="KW-1185">Reference proteome</keyword>
<dbReference type="InterPro" id="IPR041127">
    <property type="entry name" value="PET_hydrolase/cutinase-like"/>
</dbReference>
<proteinExistence type="predicted"/>
<evidence type="ECO:0000313" key="3">
    <source>
        <dbReference type="Proteomes" id="UP001143463"/>
    </source>
</evidence>
<keyword evidence="2" id="KW-0378">Hydrolase</keyword>
<reference evidence="2" key="1">
    <citation type="journal article" date="2014" name="Int. J. Syst. Evol. Microbiol.">
        <title>Complete genome sequence of Corynebacterium casei LMG S-19264T (=DSM 44701T), isolated from a smear-ripened cheese.</title>
        <authorList>
            <consortium name="US DOE Joint Genome Institute (JGI-PGF)"/>
            <person name="Walter F."/>
            <person name="Albersmeier A."/>
            <person name="Kalinowski J."/>
            <person name="Ruckert C."/>
        </authorList>
    </citation>
    <scope>NUCLEOTIDE SEQUENCE</scope>
    <source>
        <strain evidence="2">VKM Ac-1069</strain>
    </source>
</reference>
<dbReference type="Gene3D" id="3.40.50.1820">
    <property type="entry name" value="alpha/beta hydrolase"/>
    <property type="match status" value="1"/>
</dbReference>
<comment type="caution">
    <text evidence="2">The sequence shown here is derived from an EMBL/GenBank/DDBJ whole genome shotgun (WGS) entry which is preliminary data.</text>
</comment>
<gene>
    <name evidence="2" type="ORF">GCM10017577_25130</name>
</gene>
<name>A0A9W6L095_9PSEU</name>
<protein>
    <submittedName>
        <fullName evidence="2">Dienelactone hydrolase</fullName>
    </submittedName>
</protein>
<evidence type="ECO:0000259" key="1">
    <source>
        <dbReference type="Pfam" id="PF12740"/>
    </source>
</evidence>
<dbReference type="GO" id="GO:0016787">
    <property type="term" value="F:hydrolase activity"/>
    <property type="evidence" value="ECO:0007669"/>
    <property type="project" value="UniProtKB-KW"/>
</dbReference>
<dbReference type="PANTHER" id="PTHR33428:SF14">
    <property type="entry name" value="CARBOXYLESTERASE TYPE B DOMAIN-CONTAINING PROTEIN"/>
    <property type="match status" value="1"/>
</dbReference>
<dbReference type="Pfam" id="PF12740">
    <property type="entry name" value="PETase"/>
    <property type="match status" value="1"/>
</dbReference>
<dbReference type="EMBL" id="BSFQ01000008">
    <property type="protein sequence ID" value="GLL11372.1"/>
    <property type="molecule type" value="Genomic_DNA"/>
</dbReference>
<accession>A0A9W6L095</accession>
<organism evidence="2 3">
    <name type="scientific">Pseudonocardia halophobica</name>
    <dbReference type="NCBI Taxonomy" id="29401"/>
    <lineage>
        <taxon>Bacteria</taxon>
        <taxon>Bacillati</taxon>
        <taxon>Actinomycetota</taxon>
        <taxon>Actinomycetes</taxon>
        <taxon>Pseudonocardiales</taxon>
        <taxon>Pseudonocardiaceae</taxon>
        <taxon>Pseudonocardia</taxon>
    </lineage>
</organism>
<evidence type="ECO:0000313" key="2">
    <source>
        <dbReference type="EMBL" id="GLL11372.1"/>
    </source>
</evidence>
<dbReference type="AlphaFoldDB" id="A0A9W6L095"/>